<dbReference type="CDD" id="cd01392">
    <property type="entry name" value="HTH_LacI"/>
    <property type="match status" value="1"/>
</dbReference>
<evidence type="ECO:0000313" key="6">
    <source>
        <dbReference type="Proteomes" id="UP000547458"/>
    </source>
</evidence>
<evidence type="ECO:0000256" key="1">
    <source>
        <dbReference type="ARBA" id="ARBA00023015"/>
    </source>
</evidence>
<comment type="caution">
    <text evidence="5">The sequence shown here is derived from an EMBL/GenBank/DDBJ whole genome shotgun (WGS) entry which is preliminary data.</text>
</comment>
<dbReference type="PANTHER" id="PTHR30146:SF109">
    <property type="entry name" value="HTH-TYPE TRANSCRIPTIONAL REGULATOR GALS"/>
    <property type="match status" value="1"/>
</dbReference>
<proteinExistence type="predicted"/>
<dbReference type="SMART" id="SM00354">
    <property type="entry name" value="HTH_LACI"/>
    <property type="match status" value="1"/>
</dbReference>
<dbReference type="Gene3D" id="1.10.260.40">
    <property type="entry name" value="lambda repressor-like DNA-binding domains"/>
    <property type="match status" value="1"/>
</dbReference>
<dbReference type="Pfam" id="PF13377">
    <property type="entry name" value="Peripla_BP_3"/>
    <property type="match status" value="1"/>
</dbReference>
<keyword evidence="2 5" id="KW-0238">DNA-binding</keyword>
<feature type="domain" description="HTH lacI-type" evidence="4">
    <location>
        <begin position="4"/>
        <end position="58"/>
    </location>
</feature>
<dbReference type="GO" id="GO:0000976">
    <property type="term" value="F:transcription cis-regulatory region binding"/>
    <property type="evidence" value="ECO:0007669"/>
    <property type="project" value="TreeGrafter"/>
</dbReference>
<protein>
    <submittedName>
        <fullName evidence="5">DNA-binding LacI/PurR family transcriptional regulator</fullName>
    </submittedName>
</protein>
<dbReference type="Proteomes" id="UP000547458">
    <property type="component" value="Unassembled WGS sequence"/>
</dbReference>
<dbReference type="InterPro" id="IPR000843">
    <property type="entry name" value="HTH_LacI"/>
</dbReference>
<name>A0A846RSN9_9MICC</name>
<dbReference type="SUPFAM" id="SSF53822">
    <property type="entry name" value="Periplasmic binding protein-like I"/>
    <property type="match status" value="1"/>
</dbReference>
<dbReference type="AlphaFoldDB" id="A0A846RSN9"/>
<dbReference type="RefSeq" id="WP_167994759.1">
    <property type="nucleotide sequence ID" value="NZ_JAATJL010000001.1"/>
</dbReference>
<dbReference type="InterPro" id="IPR010982">
    <property type="entry name" value="Lambda_DNA-bd_dom_sf"/>
</dbReference>
<evidence type="ECO:0000259" key="4">
    <source>
        <dbReference type="PROSITE" id="PS50932"/>
    </source>
</evidence>
<gene>
    <name evidence="5" type="ORF">BJ994_002628</name>
</gene>
<evidence type="ECO:0000256" key="3">
    <source>
        <dbReference type="ARBA" id="ARBA00023163"/>
    </source>
</evidence>
<sequence length="343" mass="36616">MAKTTLVSLADSLGVSRQTVSNVINAPHRVKPETRLRVQNAIMESGYRPSAAARQLRTRRSMNLGIRMMPVVDGINGSILDRFLHALTEAAQQEGYRLTLFCADSDADEIRQYEDLLKVADLDGFVLTGTHYGDDRTAWLLENEVPFAAFGRPWSSVEDPFESRHPWVDVDGGAGTEQATRVLIDQGHTAVGFLGWPEGSGAGDDRRTGWSRAMASAGLPTANLDIRADDGVPAGAQGAERLVGKGATAVVCASDSLALGAAAKMRQLLPSHGSPAVIGFDDTPVAAAVGLSSVAQPTEDAARHLISVLAHQLAEGDEETAPERHLILPPSLIQRTPYSFSSM</sequence>
<evidence type="ECO:0000313" key="5">
    <source>
        <dbReference type="EMBL" id="NJC23552.1"/>
    </source>
</evidence>
<dbReference type="PANTHER" id="PTHR30146">
    <property type="entry name" value="LACI-RELATED TRANSCRIPTIONAL REPRESSOR"/>
    <property type="match status" value="1"/>
</dbReference>
<organism evidence="5 6">
    <name type="scientific">Arthrobacter pigmenti</name>
    <dbReference type="NCBI Taxonomy" id="271432"/>
    <lineage>
        <taxon>Bacteria</taxon>
        <taxon>Bacillati</taxon>
        <taxon>Actinomycetota</taxon>
        <taxon>Actinomycetes</taxon>
        <taxon>Micrococcales</taxon>
        <taxon>Micrococcaceae</taxon>
        <taxon>Arthrobacter</taxon>
    </lineage>
</organism>
<accession>A0A846RSN9</accession>
<dbReference type="GO" id="GO:0003700">
    <property type="term" value="F:DNA-binding transcription factor activity"/>
    <property type="evidence" value="ECO:0007669"/>
    <property type="project" value="TreeGrafter"/>
</dbReference>
<keyword evidence="1" id="KW-0805">Transcription regulation</keyword>
<dbReference type="PROSITE" id="PS50932">
    <property type="entry name" value="HTH_LACI_2"/>
    <property type="match status" value="1"/>
</dbReference>
<dbReference type="SUPFAM" id="SSF47413">
    <property type="entry name" value="lambda repressor-like DNA-binding domains"/>
    <property type="match status" value="1"/>
</dbReference>
<dbReference type="InterPro" id="IPR028082">
    <property type="entry name" value="Peripla_BP_I"/>
</dbReference>
<keyword evidence="3" id="KW-0804">Transcription</keyword>
<keyword evidence="6" id="KW-1185">Reference proteome</keyword>
<dbReference type="InterPro" id="IPR046335">
    <property type="entry name" value="LacI/GalR-like_sensor"/>
</dbReference>
<reference evidence="5 6" key="1">
    <citation type="submission" date="2020-03" db="EMBL/GenBank/DDBJ databases">
        <title>Sequencing the genomes of 1000 actinobacteria strains.</title>
        <authorList>
            <person name="Klenk H.-P."/>
        </authorList>
    </citation>
    <scope>NUCLEOTIDE SEQUENCE [LARGE SCALE GENOMIC DNA]</scope>
    <source>
        <strain evidence="5 6">DSM 16403</strain>
    </source>
</reference>
<evidence type="ECO:0000256" key="2">
    <source>
        <dbReference type="ARBA" id="ARBA00023125"/>
    </source>
</evidence>
<dbReference type="Gene3D" id="3.40.50.2300">
    <property type="match status" value="2"/>
</dbReference>
<dbReference type="EMBL" id="JAATJL010000001">
    <property type="protein sequence ID" value="NJC23552.1"/>
    <property type="molecule type" value="Genomic_DNA"/>
</dbReference>
<dbReference type="Pfam" id="PF00356">
    <property type="entry name" value="LacI"/>
    <property type="match status" value="1"/>
</dbReference>